<evidence type="ECO:0000256" key="8">
    <source>
        <dbReference type="RuleBase" id="RU004506"/>
    </source>
</evidence>
<dbReference type="InterPro" id="IPR015424">
    <property type="entry name" value="PyrdxlP-dep_Trfase"/>
</dbReference>
<dbReference type="PIRSF" id="PIRSF005572">
    <property type="entry name" value="NifS"/>
    <property type="match status" value="1"/>
</dbReference>
<protein>
    <recommendedName>
        <fullName evidence="3 8">Cysteine desulfurase</fullName>
        <ecNumber evidence="3 8">2.8.1.7</ecNumber>
    </recommendedName>
</protein>
<dbReference type="Pfam" id="PF00266">
    <property type="entry name" value="Aminotran_5"/>
    <property type="match status" value="1"/>
</dbReference>
<dbReference type="GO" id="GO:0030170">
    <property type="term" value="F:pyridoxal phosphate binding"/>
    <property type="evidence" value="ECO:0007669"/>
    <property type="project" value="UniProtKB-UniRule"/>
</dbReference>
<evidence type="ECO:0000256" key="5">
    <source>
        <dbReference type="ARBA" id="ARBA00022898"/>
    </source>
</evidence>
<dbReference type="InterPro" id="IPR015422">
    <property type="entry name" value="PyrdxlP-dep_Trfase_small"/>
</dbReference>
<dbReference type="InterPro" id="IPR000192">
    <property type="entry name" value="Aminotrans_V_dom"/>
</dbReference>
<comment type="catalytic activity">
    <reaction evidence="6 8">
        <text>(sulfur carrier)-H + L-cysteine = (sulfur carrier)-SH + L-alanine</text>
        <dbReference type="Rhea" id="RHEA:43892"/>
        <dbReference type="Rhea" id="RHEA-COMP:14737"/>
        <dbReference type="Rhea" id="RHEA-COMP:14739"/>
        <dbReference type="ChEBI" id="CHEBI:29917"/>
        <dbReference type="ChEBI" id="CHEBI:35235"/>
        <dbReference type="ChEBI" id="CHEBI:57972"/>
        <dbReference type="ChEBI" id="CHEBI:64428"/>
        <dbReference type="EC" id="2.8.1.7"/>
    </reaction>
</comment>
<evidence type="ECO:0000256" key="4">
    <source>
        <dbReference type="ARBA" id="ARBA00022679"/>
    </source>
</evidence>
<keyword evidence="11" id="KW-1185">Reference proteome</keyword>
<evidence type="ECO:0000256" key="6">
    <source>
        <dbReference type="ARBA" id="ARBA00050776"/>
    </source>
</evidence>
<accession>A0A832V268</accession>
<feature type="domain" description="Aminotransferase class V" evidence="9">
    <location>
        <begin position="25"/>
        <end position="395"/>
    </location>
</feature>
<dbReference type="PANTHER" id="PTHR43586">
    <property type="entry name" value="CYSTEINE DESULFURASE"/>
    <property type="match status" value="1"/>
</dbReference>
<name>A0A832V268_9ARCH</name>
<evidence type="ECO:0000256" key="2">
    <source>
        <dbReference type="ARBA" id="ARBA00010447"/>
    </source>
</evidence>
<dbReference type="InterPro" id="IPR016454">
    <property type="entry name" value="Cysteine_dSase"/>
</dbReference>
<dbReference type="Proteomes" id="UP000604391">
    <property type="component" value="Unassembled WGS sequence"/>
</dbReference>
<dbReference type="InterPro" id="IPR020578">
    <property type="entry name" value="Aminotrans_V_PyrdxlP_BS"/>
</dbReference>
<dbReference type="Gene3D" id="3.40.640.10">
    <property type="entry name" value="Type I PLP-dependent aspartate aminotransferase-like (Major domain)"/>
    <property type="match status" value="1"/>
</dbReference>
<dbReference type="EMBL" id="DVAD01000014">
    <property type="protein sequence ID" value="HIJ99666.1"/>
    <property type="molecule type" value="Genomic_DNA"/>
</dbReference>
<dbReference type="GO" id="GO:0006534">
    <property type="term" value="P:cysteine metabolic process"/>
    <property type="evidence" value="ECO:0007669"/>
    <property type="project" value="UniProtKB-UniRule"/>
</dbReference>
<dbReference type="EC" id="2.8.1.7" evidence="3 8"/>
<dbReference type="NCBIfam" id="TIGR01979">
    <property type="entry name" value="sufS"/>
    <property type="match status" value="1"/>
</dbReference>
<dbReference type="PROSITE" id="PS00595">
    <property type="entry name" value="AA_TRANSFER_CLASS_5"/>
    <property type="match status" value="1"/>
</dbReference>
<comment type="similarity">
    <text evidence="2 8">Belongs to the class-V pyridoxal-phosphate-dependent aminotransferase family. Csd subfamily.</text>
</comment>
<organism evidence="10 11">
    <name type="scientific">Candidatus Undinarchaeum marinum</name>
    <dbReference type="NCBI Taxonomy" id="2756141"/>
    <lineage>
        <taxon>Archaea</taxon>
        <taxon>Candidatus Undinarchaeota</taxon>
        <taxon>Candidatus Undinarchaeia</taxon>
        <taxon>Candidatus Undinarchaeales</taxon>
        <taxon>Candidatus Undinarchaeaceae</taxon>
        <taxon>Candidatus Undinarchaeum</taxon>
    </lineage>
</organism>
<dbReference type="CDD" id="cd06453">
    <property type="entry name" value="SufS_like"/>
    <property type="match status" value="1"/>
</dbReference>
<dbReference type="InterPro" id="IPR015421">
    <property type="entry name" value="PyrdxlP-dep_Trfase_major"/>
</dbReference>
<comment type="cofactor">
    <cofactor evidence="1 7">
        <name>pyridoxal 5'-phosphate</name>
        <dbReference type="ChEBI" id="CHEBI:597326"/>
    </cofactor>
</comment>
<reference evidence="10 11" key="1">
    <citation type="journal article" name="Nat. Commun.">
        <title>Undinarchaeota illuminate DPANN phylogeny and the impact of gene transfer on archaeal evolution.</title>
        <authorList>
            <person name="Dombrowski N."/>
            <person name="Williams T.A."/>
            <person name="Sun J."/>
            <person name="Woodcroft B.J."/>
            <person name="Lee J.H."/>
            <person name="Minh B.Q."/>
            <person name="Rinke C."/>
            <person name="Spang A."/>
        </authorList>
    </citation>
    <scope>NUCLEOTIDE SEQUENCE [LARGE SCALE GENOMIC DNA]</scope>
    <source>
        <strain evidence="10">MAG_bin17</strain>
    </source>
</reference>
<evidence type="ECO:0000256" key="7">
    <source>
        <dbReference type="RuleBase" id="RU004504"/>
    </source>
</evidence>
<dbReference type="InterPro" id="IPR010970">
    <property type="entry name" value="Cys_dSase_SufS"/>
</dbReference>
<keyword evidence="5 8" id="KW-0663">Pyridoxal phosphate</keyword>
<evidence type="ECO:0000259" key="9">
    <source>
        <dbReference type="Pfam" id="PF00266"/>
    </source>
</evidence>
<dbReference type="Gene3D" id="3.90.1150.10">
    <property type="entry name" value="Aspartate Aminotransferase, domain 1"/>
    <property type="match status" value="1"/>
</dbReference>
<dbReference type="SUPFAM" id="SSF53383">
    <property type="entry name" value="PLP-dependent transferases"/>
    <property type="match status" value="1"/>
</dbReference>
<keyword evidence="4 8" id="KW-0808">Transferase</keyword>
<dbReference type="GO" id="GO:0031071">
    <property type="term" value="F:cysteine desulfurase activity"/>
    <property type="evidence" value="ECO:0007669"/>
    <property type="project" value="UniProtKB-UniRule"/>
</dbReference>
<gene>
    <name evidence="10" type="ORF">H1011_02480</name>
</gene>
<comment type="function">
    <text evidence="8">Catalyzes the removal of elemental sulfur and selenium atoms from L-cysteine, L-cystine, L-selenocysteine, and L-selenocystine to produce L-alanine.</text>
</comment>
<proteinExistence type="inferred from homology"/>
<dbReference type="AlphaFoldDB" id="A0A832V268"/>
<evidence type="ECO:0000256" key="1">
    <source>
        <dbReference type="ARBA" id="ARBA00001933"/>
    </source>
</evidence>
<evidence type="ECO:0000256" key="3">
    <source>
        <dbReference type="ARBA" id="ARBA00012239"/>
    </source>
</evidence>
<comment type="caution">
    <text evidence="10">The sequence shown here is derived from an EMBL/GenBank/DDBJ whole genome shotgun (WGS) entry which is preliminary data.</text>
</comment>
<dbReference type="PANTHER" id="PTHR43586:SF8">
    <property type="entry name" value="CYSTEINE DESULFURASE 1, CHLOROPLASTIC"/>
    <property type="match status" value="1"/>
</dbReference>
<sequence length="407" mass="45442">MSLNTEKIRKDFPILKREINGNALVYFDNASTSQKPQSVIDSISSFYTNSNANVHRGTSTLSEEASELYEGAHRKVADFIGADSIAEIAFTNNTTESLNLIAYSWGLNNLRKNDEVVITRMEHHSNLIPWQQICNKTGAQLKFIELNEDYTLNLEKAEEIMSSRTKLVSAVHVSNSLGTINDVKTLGKIAHDNNALMVVDGAQSAPHMEIDVKDIDCDFFAFSGHKMLGPTGIGALYGQEERMKELEPFNFGGGMISEVEYDSAKWNVSPWKFEAGTPNIAQGIGFGEAVDYLSNVGMNKIYKHEKELTKYALEELENFEDLRMYIPPLEKLAGIISFTMEGIHPHDISALVDEEGVAIRGGHHCTQPLMKLLGIDATARASFYLYNTKEEIDIFVEALKKARDLFK</sequence>
<evidence type="ECO:0000313" key="10">
    <source>
        <dbReference type="EMBL" id="HIJ99666.1"/>
    </source>
</evidence>
<evidence type="ECO:0000313" key="11">
    <source>
        <dbReference type="Proteomes" id="UP000604391"/>
    </source>
</evidence>